<reference evidence="14 15" key="1">
    <citation type="journal article" date="2016" name="Genome Biol. Evol.">
        <title>Gene Family Evolution Reflects Adaptation to Soil Environmental Stressors in the Genome of the Collembolan Orchesella cincta.</title>
        <authorList>
            <person name="Faddeeva-Vakhrusheva A."/>
            <person name="Derks M.F."/>
            <person name="Anvar S.Y."/>
            <person name="Agamennone V."/>
            <person name="Suring W."/>
            <person name="Smit S."/>
            <person name="van Straalen N.M."/>
            <person name="Roelofs D."/>
        </authorList>
    </citation>
    <scope>NUCLEOTIDE SEQUENCE [LARGE SCALE GENOMIC DNA]</scope>
    <source>
        <tissue evidence="14">Mixed pool</tissue>
    </source>
</reference>
<dbReference type="PROSITE" id="PS51257">
    <property type="entry name" value="PROKAR_LIPOPROTEIN"/>
    <property type="match status" value="1"/>
</dbReference>
<feature type="compositionally biased region" description="Low complexity" evidence="12">
    <location>
        <begin position="8"/>
        <end position="19"/>
    </location>
</feature>
<keyword evidence="4" id="KW-0813">Transport</keyword>
<keyword evidence="8" id="KW-0653">Protein transport</keyword>
<evidence type="ECO:0000256" key="4">
    <source>
        <dbReference type="ARBA" id="ARBA00022448"/>
    </source>
</evidence>
<keyword evidence="7" id="KW-0931">ER-Golgi transport</keyword>
<dbReference type="GO" id="GO:0006890">
    <property type="term" value="P:retrograde vesicle-mediated transport, Golgi to endoplasmic reticulum"/>
    <property type="evidence" value="ECO:0007669"/>
    <property type="project" value="TreeGrafter"/>
</dbReference>
<dbReference type="GO" id="GO:0005789">
    <property type="term" value="C:endoplasmic reticulum membrane"/>
    <property type="evidence" value="ECO:0007669"/>
    <property type="project" value="UniProtKB-SubCell"/>
</dbReference>
<dbReference type="GO" id="GO:0015031">
    <property type="term" value="P:protein transport"/>
    <property type="evidence" value="ECO:0007669"/>
    <property type="project" value="UniProtKB-KW"/>
</dbReference>
<dbReference type="Proteomes" id="UP000094527">
    <property type="component" value="Unassembled WGS sequence"/>
</dbReference>
<evidence type="ECO:0000256" key="9">
    <source>
        <dbReference type="ARBA" id="ARBA00022989"/>
    </source>
</evidence>
<dbReference type="STRING" id="48709.A0A1D2NH08"/>
<evidence type="ECO:0000313" key="14">
    <source>
        <dbReference type="EMBL" id="ODN04541.1"/>
    </source>
</evidence>
<evidence type="ECO:0000256" key="12">
    <source>
        <dbReference type="SAM" id="MobiDB-lite"/>
    </source>
</evidence>
<comment type="subcellular location">
    <subcellularLocation>
        <location evidence="1">Endoplasmic reticulum membrane</location>
        <topology evidence="1">Single-pass type IV membrane protein</topology>
    </subcellularLocation>
</comment>
<evidence type="ECO:0000256" key="11">
    <source>
        <dbReference type="ARBA" id="ARBA00032711"/>
    </source>
</evidence>
<comment type="similarity">
    <text evidence="2">Belongs to the USE1 family.</text>
</comment>
<evidence type="ECO:0000256" key="7">
    <source>
        <dbReference type="ARBA" id="ARBA00022892"/>
    </source>
</evidence>
<protein>
    <recommendedName>
        <fullName evidence="3">Vesicle transport protein USE1</fullName>
    </recommendedName>
    <alternativeName>
        <fullName evidence="11">USE1-like protein</fullName>
    </alternativeName>
</protein>
<sequence>MPAQEKGSSMTTNSSIQSSLKSPSNVNGGVAGGGCNRTRLETNLARLLTRCETMAMDTDAVSSNWRLDKYTQALEDMLNDLKTSPNQPPKEALQEYAKRIEFIRGVIHTAKLPTLSEKAVASQLIGPGSVASSGSGGDYGPLMEIKHRHVAKYSEDLRKELLGDPTPAKGSSGDPNKPEELDELIKYHHQIQEKIADHMLELTRTLKEQARTAGQIIKQDTEQLTTSSKRMDENEMNLKAETEKLEVYNKSACKCWVWFLLILVCSIFIVMVLFMRLFKKRKY</sequence>
<dbReference type="InterPro" id="IPR019150">
    <property type="entry name" value="Vesicle_transport_protein_Use1"/>
</dbReference>
<dbReference type="CDD" id="cd15860">
    <property type="entry name" value="SNARE_USE1"/>
    <property type="match status" value="1"/>
</dbReference>
<evidence type="ECO:0000256" key="1">
    <source>
        <dbReference type="ARBA" id="ARBA00004163"/>
    </source>
</evidence>
<keyword evidence="15" id="KW-1185">Reference proteome</keyword>
<evidence type="ECO:0000256" key="5">
    <source>
        <dbReference type="ARBA" id="ARBA00022692"/>
    </source>
</evidence>
<feature type="region of interest" description="Disordered" evidence="12">
    <location>
        <begin position="1"/>
        <end position="35"/>
    </location>
</feature>
<dbReference type="AlphaFoldDB" id="A0A1D2NH08"/>
<evidence type="ECO:0000256" key="13">
    <source>
        <dbReference type="SAM" id="Phobius"/>
    </source>
</evidence>
<evidence type="ECO:0000313" key="15">
    <source>
        <dbReference type="Proteomes" id="UP000094527"/>
    </source>
</evidence>
<name>A0A1D2NH08_ORCCI</name>
<evidence type="ECO:0000256" key="10">
    <source>
        <dbReference type="ARBA" id="ARBA00023136"/>
    </source>
</evidence>
<dbReference type="Pfam" id="PF09753">
    <property type="entry name" value="Use1"/>
    <property type="match status" value="1"/>
</dbReference>
<dbReference type="OrthoDB" id="4506189at2759"/>
<dbReference type="PANTHER" id="PTHR13050">
    <property type="entry name" value="USE1-LIKE PROTEIN"/>
    <property type="match status" value="1"/>
</dbReference>
<evidence type="ECO:0000256" key="2">
    <source>
        <dbReference type="ARBA" id="ARBA00007891"/>
    </source>
</evidence>
<dbReference type="PANTHER" id="PTHR13050:SF7">
    <property type="entry name" value="VESICLE TRANSPORT PROTEIN USE1"/>
    <property type="match status" value="1"/>
</dbReference>
<organism evidence="14 15">
    <name type="scientific">Orchesella cincta</name>
    <name type="common">Springtail</name>
    <name type="synonym">Podura cincta</name>
    <dbReference type="NCBI Taxonomy" id="48709"/>
    <lineage>
        <taxon>Eukaryota</taxon>
        <taxon>Metazoa</taxon>
        <taxon>Ecdysozoa</taxon>
        <taxon>Arthropoda</taxon>
        <taxon>Hexapoda</taxon>
        <taxon>Collembola</taxon>
        <taxon>Entomobryomorpha</taxon>
        <taxon>Entomobryoidea</taxon>
        <taxon>Orchesellidae</taxon>
        <taxon>Orchesellinae</taxon>
        <taxon>Orchesella</taxon>
    </lineage>
</organism>
<feature type="transmembrane region" description="Helical" evidence="13">
    <location>
        <begin position="256"/>
        <end position="278"/>
    </location>
</feature>
<dbReference type="GO" id="GO:0005484">
    <property type="term" value="F:SNAP receptor activity"/>
    <property type="evidence" value="ECO:0007669"/>
    <property type="project" value="TreeGrafter"/>
</dbReference>
<proteinExistence type="inferred from homology"/>
<keyword evidence="10 13" id="KW-0472">Membrane</keyword>
<evidence type="ECO:0000256" key="8">
    <source>
        <dbReference type="ARBA" id="ARBA00022927"/>
    </source>
</evidence>
<evidence type="ECO:0000256" key="6">
    <source>
        <dbReference type="ARBA" id="ARBA00022824"/>
    </source>
</evidence>
<gene>
    <name evidence="14" type="ORF">Ocin01_02135</name>
</gene>
<keyword evidence="5 13" id="KW-0812">Transmembrane</keyword>
<keyword evidence="6" id="KW-0256">Endoplasmic reticulum</keyword>
<dbReference type="EMBL" id="LJIJ01000041">
    <property type="protein sequence ID" value="ODN04541.1"/>
    <property type="molecule type" value="Genomic_DNA"/>
</dbReference>
<evidence type="ECO:0000256" key="3">
    <source>
        <dbReference type="ARBA" id="ARBA00015843"/>
    </source>
</evidence>
<dbReference type="OMA" id="KYYTNAQ"/>
<accession>A0A1D2NH08</accession>
<dbReference type="GO" id="GO:0031201">
    <property type="term" value="C:SNARE complex"/>
    <property type="evidence" value="ECO:0007669"/>
    <property type="project" value="TreeGrafter"/>
</dbReference>
<keyword evidence="9 13" id="KW-1133">Transmembrane helix</keyword>
<comment type="caution">
    <text evidence="14">The sequence shown here is derived from an EMBL/GenBank/DDBJ whole genome shotgun (WGS) entry which is preliminary data.</text>
</comment>